<dbReference type="InterPro" id="IPR029779">
    <property type="entry name" value="Rmp24-like"/>
</dbReference>
<comment type="caution">
    <text evidence="3">The sequence shown here is derived from an EMBL/GenBank/DDBJ whole genome shotgun (WGS) entry which is preliminary data.</text>
</comment>
<dbReference type="Pfam" id="PF15719">
    <property type="entry name" value="Rmp24-like"/>
    <property type="match status" value="1"/>
</dbReference>
<accession>A0ABN9CWW0</accession>
<evidence type="ECO:0000313" key="3">
    <source>
        <dbReference type="EMBL" id="CAI9564669.1"/>
    </source>
</evidence>
<feature type="region of interest" description="Disordered" evidence="2">
    <location>
        <begin position="116"/>
        <end position="179"/>
    </location>
</feature>
<sequence>MTGTYQRKAAVAVKDFCPGLSRHLLSLCPAPKKVTSERKGICPFCFQIFTPDNHKVRLRPKMKITPRIEILLKKEAKCHRLNLKQTKLLRKYKCSRSVLVVTCNTCKLVSKYPGESRSGLANGPGTPKTKRNLGSPDLRTPGSNKKVNLSYSEEKLSSKSKSPVLTPRSCVSAHSSPATIAKSAKKGKFQFSRLKMLLSQDEKEPSKKGDLQNFLTSLS</sequence>
<dbReference type="PANTHER" id="PTHR31402:SF2">
    <property type="entry name" value="UPF0711 PROTEIN C18ORF21"/>
    <property type="match status" value="1"/>
</dbReference>
<gene>
    <name evidence="3" type="ORF">SPARVUS_LOCUS5954641</name>
</gene>
<dbReference type="EMBL" id="CATNWA010013148">
    <property type="protein sequence ID" value="CAI9564669.1"/>
    <property type="molecule type" value="Genomic_DNA"/>
</dbReference>
<reference evidence="3" key="1">
    <citation type="submission" date="2023-05" db="EMBL/GenBank/DDBJ databases">
        <authorList>
            <person name="Stuckert A."/>
        </authorList>
    </citation>
    <scope>NUCLEOTIDE SEQUENCE</scope>
</reference>
<name>A0ABN9CWW0_9NEOB</name>
<comment type="similarity">
    <text evidence="1">Belongs to the UPF0711 family.</text>
</comment>
<dbReference type="Proteomes" id="UP001162483">
    <property type="component" value="Unassembled WGS sequence"/>
</dbReference>
<evidence type="ECO:0008006" key="5">
    <source>
        <dbReference type="Google" id="ProtNLM"/>
    </source>
</evidence>
<evidence type="ECO:0000256" key="2">
    <source>
        <dbReference type="SAM" id="MobiDB-lite"/>
    </source>
</evidence>
<evidence type="ECO:0000313" key="4">
    <source>
        <dbReference type="Proteomes" id="UP001162483"/>
    </source>
</evidence>
<feature type="region of interest" description="Disordered" evidence="2">
    <location>
        <begin position="200"/>
        <end position="219"/>
    </location>
</feature>
<protein>
    <recommendedName>
        <fullName evidence="5">CR021 protein</fullName>
    </recommendedName>
</protein>
<organism evidence="3 4">
    <name type="scientific">Staurois parvus</name>
    <dbReference type="NCBI Taxonomy" id="386267"/>
    <lineage>
        <taxon>Eukaryota</taxon>
        <taxon>Metazoa</taxon>
        <taxon>Chordata</taxon>
        <taxon>Craniata</taxon>
        <taxon>Vertebrata</taxon>
        <taxon>Euteleostomi</taxon>
        <taxon>Amphibia</taxon>
        <taxon>Batrachia</taxon>
        <taxon>Anura</taxon>
        <taxon>Neobatrachia</taxon>
        <taxon>Ranoidea</taxon>
        <taxon>Ranidae</taxon>
        <taxon>Staurois</taxon>
    </lineage>
</organism>
<keyword evidence="4" id="KW-1185">Reference proteome</keyword>
<evidence type="ECO:0000256" key="1">
    <source>
        <dbReference type="ARBA" id="ARBA00006160"/>
    </source>
</evidence>
<feature type="compositionally biased region" description="Basic and acidic residues" evidence="2">
    <location>
        <begin position="200"/>
        <end position="210"/>
    </location>
</feature>
<dbReference type="PANTHER" id="PTHR31402">
    <property type="entry name" value="UPF0711 PROTEIN C18ORF21"/>
    <property type="match status" value="1"/>
</dbReference>
<proteinExistence type="inferred from homology"/>